<dbReference type="FunFam" id="3.40.50.10860:FF:000010">
    <property type="entry name" value="Leucine dehydrogenase"/>
    <property type="match status" value="1"/>
</dbReference>
<proteinExistence type="inferred from homology"/>
<dbReference type="SMART" id="SM00839">
    <property type="entry name" value="ELFV_dehydrog"/>
    <property type="match status" value="1"/>
</dbReference>
<organism evidence="8 9">
    <name type="scientific">Reichenbachiella agariperforans</name>
    <dbReference type="NCBI Taxonomy" id="156994"/>
    <lineage>
        <taxon>Bacteria</taxon>
        <taxon>Pseudomonadati</taxon>
        <taxon>Bacteroidota</taxon>
        <taxon>Cytophagia</taxon>
        <taxon>Cytophagales</taxon>
        <taxon>Reichenbachiellaceae</taxon>
        <taxon>Reichenbachiella</taxon>
    </lineage>
</organism>
<dbReference type="PANTHER" id="PTHR42722">
    <property type="entry name" value="LEUCINE DEHYDROGENASE"/>
    <property type="match status" value="1"/>
</dbReference>
<dbReference type="AlphaFoldDB" id="A0A1M6WA38"/>
<dbReference type="PANTHER" id="PTHR42722:SF1">
    <property type="entry name" value="VALINE DEHYDROGENASE"/>
    <property type="match status" value="1"/>
</dbReference>
<dbReference type="InterPro" id="IPR016211">
    <property type="entry name" value="Glu/Phe/Leu/Val/Trp_DH_bac/arc"/>
</dbReference>
<dbReference type="InterPro" id="IPR036291">
    <property type="entry name" value="NAD(P)-bd_dom_sf"/>
</dbReference>
<evidence type="ECO:0000256" key="1">
    <source>
        <dbReference type="ARBA" id="ARBA00006382"/>
    </source>
</evidence>
<reference evidence="9" key="1">
    <citation type="submission" date="2016-11" db="EMBL/GenBank/DDBJ databases">
        <authorList>
            <person name="Varghese N."/>
            <person name="Submissions S."/>
        </authorList>
    </citation>
    <scope>NUCLEOTIDE SEQUENCE [LARGE SCALE GENOMIC DNA]</scope>
    <source>
        <strain evidence="9">DSM 26134</strain>
    </source>
</reference>
<keyword evidence="9" id="KW-1185">Reference proteome</keyword>
<evidence type="ECO:0000313" key="8">
    <source>
        <dbReference type="EMBL" id="SHK90634.1"/>
    </source>
</evidence>
<evidence type="ECO:0000313" key="9">
    <source>
        <dbReference type="Proteomes" id="UP000184474"/>
    </source>
</evidence>
<evidence type="ECO:0000256" key="6">
    <source>
        <dbReference type="RuleBase" id="RU004417"/>
    </source>
</evidence>
<dbReference type="SUPFAM" id="SSF53223">
    <property type="entry name" value="Aminoacid dehydrogenase-like, N-terminal domain"/>
    <property type="match status" value="1"/>
</dbReference>
<keyword evidence="2 6" id="KW-0560">Oxidoreductase</keyword>
<protein>
    <submittedName>
        <fullName evidence="8">Leucine dehydrogenase</fullName>
    </submittedName>
</protein>
<dbReference type="Gene3D" id="3.40.50.720">
    <property type="entry name" value="NAD(P)-binding Rossmann-like Domain"/>
    <property type="match status" value="1"/>
</dbReference>
<dbReference type="GO" id="GO:0016639">
    <property type="term" value="F:oxidoreductase activity, acting on the CH-NH2 group of donors, NAD or NADP as acceptor"/>
    <property type="evidence" value="ECO:0007669"/>
    <property type="project" value="InterPro"/>
</dbReference>
<sequence length="367" mass="40101">MIELTETMNEKVVSLFSEIEDMNHEQVVLCHDKETGLKAIIAIHNTVLGPAMGGTRMWNYASEQEAMTDALRLSRGMTLKNAIAGLNIGGGKAVIIGDASKIKNEALMRRFGKFVHSVAGKYYTAEDVNMTTRDMEYIRMETPYVTGLPEFMGGAGDPSPYTAYGVYMGMKAAAKKAYGSDDLSGKKVLVQGTGNVGTHLIDYLTKEGAKVSVSDIFEDKIKKITDRFVVDIIPADEVAHANVDIYAPCALGGTLNDTTISQLQCDIVAGAANNQLLDELKHGTQLLERGILYAPDFLINGGGITNVYYEYAGNHSRERVMKQTELIYDTTCRVFDLSQQSGKTPHEAAIKIAEERIKSIGNIKLPL</sequence>
<dbReference type="RefSeq" id="WP_073125332.1">
    <property type="nucleotide sequence ID" value="NZ_FRAA01000011.1"/>
</dbReference>
<keyword evidence="3 5" id="KW-0520">NAD</keyword>
<comment type="similarity">
    <text evidence="1 6">Belongs to the Glu/Leu/Phe/Val dehydrogenases family.</text>
</comment>
<dbReference type="Gene3D" id="3.40.50.10860">
    <property type="entry name" value="Leucine Dehydrogenase, chain A, domain 1"/>
    <property type="match status" value="1"/>
</dbReference>
<dbReference type="GO" id="GO:0006520">
    <property type="term" value="P:amino acid metabolic process"/>
    <property type="evidence" value="ECO:0007669"/>
    <property type="project" value="InterPro"/>
</dbReference>
<dbReference type="CDD" id="cd01075">
    <property type="entry name" value="NAD_bind_Leu_Phe_Val_DH"/>
    <property type="match status" value="1"/>
</dbReference>
<dbReference type="STRING" id="156994.SAMN04488028_11118"/>
<dbReference type="InterPro" id="IPR006097">
    <property type="entry name" value="Glu/Leu/Phe/Val/Trp_DH_dimer"/>
</dbReference>
<accession>A0A1M6WA38</accession>
<dbReference type="InterPro" id="IPR006095">
    <property type="entry name" value="Glu/Leu/Phe/Val/Trp_DH"/>
</dbReference>
<dbReference type="Pfam" id="PF00208">
    <property type="entry name" value="ELFV_dehydrog"/>
    <property type="match status" value="2"/>
</dbReference>
<evidence type="ECO:0000256" key="3">
    <source>
        <dbReference type="ARBA" id="ARBA00023027"/>
    </source>
</evidence>
<evidence type="ECO:0000256" key="2">
    <source>
        <dbReference type="ARBA" id="ARBA00023002"/>
    </source>
</evidence>
<dbReference type="EMBL" id="FRAA01000011">
    <property type="protein sequence ID" value="SHK90634.1"/>
    <property type="molecule type" value="Genomic_DNA"/>
</dbReference>
<dbReference type="InterPro" id="IPR046346">
    <property type="entry name" value="Aminoacid_DH-like_N_sf"/>
</dbReference>
<keyword evidence="5" id="KW-0547">Nucleotide-binding</keyword>
<dbReference type="PIRSF" id="PIRSF000188">
    <property type="entry name" value="Phe_leu_dh"/>
    <property type="match status" value="1"/>
</dbReference>
<feature type="domain" description="Glutamate/phenylalanine/leucine/valine/L-tryptophan dehydrogenase C-terminal" evidence="7">
    <location>
        <begin position="156"/>
        <end position="365"/>
    </location>
</feature>
<name>A0A1M6WA38_REIAG</name>
<evidence type="ECO:0000256" key="5">
    <source>
        <dbReference type="PIRSR" id="PIRSR000188-2"/>
    </source>
</evidence>
<dbReference type="PRINTS" id="PR00082">
    <property type="entry name" value="GLFDHDRGNASE"/>
</dbReference>
<feature type="binding site" evidence="5">
    <location>
        <begin position="192"/>
        <end position="197"/>
    </location>
    <ligand>
        <name>NAD(+)</name>
        <dbReference type="ChEBI" id="CHEBI:57540"/>
    </ligand>
</feature>
<dbReference type="Proteomes" id="UP000184474">
    <property type="component" value="Unassembled WGS sequence"/>
</dbReference>
<dbReference type="InterPro" id="IPR006096">
    <property type="entry name" value="Glu/Leu/Phe/Val/Trp_DH_C"/>
</dbReference>
<evidence type="ECO:0000259" key="7">
    <source>
        <dbReference type="SMART" id="SM00839"/>
    </source>
</evidence>
<dbReference type="SUPFAM" id="SSF51735">
    <property type="entry name" value="NAD(P)-binding Rossmann-fold domains"/>
    <property type="match status" value="1"/>
</dbReference>
<gene>
    <name evidence="8" type="ORF">SAMN04488028_11118</name>
</gene>
<evidence type="ECO:0000256" key="4">
    <source>
        <dbReference type="PIRSR" id="PIRSR000188-1"/>
    </source>
</evidence>
<feature type="active site" description="Proton donor/acceptor" evidence="4">
    <location>
        <position position="92"/>
    </location>
</feature>
<dbReference type="Pfam" id="PF02812">
    <property type="entry name" value="ELFV_dehydrog_N"/>
    <property type="match status" value="1"/>
</dbReference>
<dbReference type="GO" id="GO:0000166">
    <property type="term" value="F:nucleotide binding"/>
    <property type="evidence" value="ECO:0007669"/>
    <property type="project" value="UniProtKB-KW"/>
</dbReference>